<dbReference type="AlphaFoldDB" id="A0A5A9MZX6"/>
<accession>A0A5A9MZX6</accession>
<evidence type="ECO:0000313" key="2">
    <source>
        <dbReference type="EMBL" id="KAA0702458.1"/>
    </source>
</evidence>
<gene>
    <name evidence="2" type="ORF">E1301_Tti019018</name>
</gene>
<sequence>MSAFLGHLFPGLEGSSVIPPCNQLCGKELPTDKTDHFYHQADQKQADQKQADKKQADKKQADKKQADKKQADKKQADKMNRITGELEYVPPAQNTDPRCALRHLGPLFTPRDLFRRDHLDRLDFASGSRLLPAERSSRKSEGLLFGF</sequence>
<reference evidence="2 3" key="1">
    <citation type="journal article" date="2019" name="Mol. Ecol. Resour.">
        <title>Chromosome-level genome assembly of Triplophysa tibetana, a fish adapted to the harsh high-altitude environment of the Tibetan Plateau.</title>
        <authorList>
            <person name="Yang X."/>
            <person name="Liu H."/>
            <person name="Ma Z."/>
            <person name="Zou Y."/>
            <person name="Zou M."/>
            <person name="Mao Y."/>
            <person name="Li X."/>
            <person name="Wang H."/>
            <person name="Chen T."/>
            <person name="Wang W."/>
            <person name="Yang R."/>
        </authorList>
    </citation>
    <scope>NUCLEOTIDE SEQUENCE [LARGE SCALE GENOMIC DNA]</scope>
    <source>
        <strain evidence="2">TTIB1903HZAU</strain>
        <tissue evidence="2">Muscle</tissue>
    </source>
</reference>
<proteinExistence type="predicted"/>
<feature type="region of interest" description="Disordered" evidence="1">
    <location>
        <begin position="35"/>
        <end position="100"/>
    </location>
</feature>
<evidence type="ECO:0000256" key="1">
    <source>
        <dbReference type="SAM" id="MobiDB-lite"/>
    </source>
</evidence>
<name>A0A5A9MZX6_9TELE</name>
<dbReference type="Proteomes" id="UP000324632">
    <property type="component" value="Chromosome 25"/>
</dbReference>
<organism evidence="2 3">
    <name type="scientific">Triplophysa tibetana</name>
    <dbReference type="NCBI Taxonomy" id="1572043"/>
    <lineage>
        <taxon>Eukaryota</taxon>
        <taxon>Metazoa</taxon>
        <taxon>Chordata</taxon>
        <taxon>Craniata</taxon>
        <taxon>Vertebrata</taxon>
        <taxon>Euteleostomi</taxon>
        <taxon>Actinopterygii</taxon>
        <taxon>Neopterygii</taxon>
        <taxon>Teleostei</taxon>
        <taxon>Ostariophysi</taxon>
        <taxon>Cypriniformes</taxon>
        <taxon>Nemacheilidae</taxon>
        <taxon>Triplophysa</taxon>
    </lineage>
</organism>
<keyword evidence="3" id="KW-1185">Reference proteome</keyword>
<feature type="compositionally biased region" description="Basic and acidic residues" evidence="1">
    <location>
        <begin position="35"/>
        <end position="80"/>
    </location>
</feature>
<protein>
    <submittedName>
        <fullName evidence="2">Uncharacterized protein</fullName>
    </submittedName>
</protein>
<evidence type="ECO:0000313" key="3">
    <source>
        <dbReference type="Proteomes" id="UP000324632"/>
    </source>
</evidence>
<comment type="caution">
    <text evidence="2">The sequence shown here is derived from an EMBL/GenBank/DDBJ whole genome shotgun (WGS) entry which is preliminary data.</text>
</comment>
<dbReference type="EMBL" id="SOYY01000025">
    <property type="protein sequence ID" value="KAA0702458.1"/>
    <property type="molecule type" value="Genomic_DNA"/>
</dbReference>